<name>A0A024GB40_9STRA</name>
<organism evidence="1 2">
    <name type="scientific">Albugo candida</name>
    <dbReference type="NCBI Taxonomy" id="65357"/>
    <lineage>
        <taxon>Eukaryota</taxon>
        <taxon>Sar</taxon>
        <taxon>Stramenopiles</taxon>
        <taxon>Oomycota</taxon>
        <taxon>Peronosporomycetes</taxon>
        <taxon>Albuginales</taxon>
        <taxon>Albuginaceae</taxon>
        <taxon>Albugo</taxon>
    </lineage>
</organism>
<keyword evidence="2" id="KW-1185">Reference proteome</keyword>
<accession>A0A024GB40</accession>
<proteinExistence type="predicted"/>
<evidence type="ECO:0000313" key="1">
    <source>
        <dbReference type="EMBL" id="CCI43760.1"/>
    </source>
</evidence>
<evidence type="ECO:0000313" key="2">
    <source>
        <dbReference type="Proteomes" id="UP000053237"/>
    </source>
</evidence>
<comment type="caution">
    <text evidence="1">The sequence shown here is derived from an EMBL/GenBank/DDBJ whole genome shotgun (WGS) entry which is preliminary data.</text>
</comment>
<dbReference type="InParanoid" id="A0A024GB40"/>
<gene>
    <name evidence="1" type="ORF">BN9_045440</name>
</gene>
<dbReference type="AlphaFoldDB" id="A0A024GB40"/>
<protein>
    <submittedName>
        <fullName evidence="1">Uncharacterized protein</fullName>
    </submittedName>
</protein>
<dbReference type="EMBL" id="CAIX01000055">
    <property type="protein sequence ID" value="CCI43760.1"/>
    <property type="molecule type" value="Genomic_DNA"/>
</dbReference>
<reference evidence="1 2" key="1">
    <citation type="submission" date="2012-05" db="EMBL/GenBank/DDBJ databases">
        <title>Recombination and specialization in a pathogen metapopulation.</title>
        <authorList>
            <person name="Gardiner A."/>
            <person name="Kemen E."/>
            <person name="Schultz-Larsen T."/>
            <person name="MacLean D."/>
            <person name="Van Oosterhout C."/>
            <person name="Jones J.D.G."/>
        </authorList>
    </citation>
    <scope>NUCLEOTIDE SEQUENCE [LARGE SCALE GENOMIC DNA]</scope>
    <source>
        <strain evidence="1 2">Ac Nc2</strain>
    </source>
</reference>
<dbReference type="Proteomes" id="UP000053237">
    <property type="component" value="Unassembled WGS sequence"/>
</dbReference>
<sequence length="159" mass="17867">MKALHTCYKTSASMDARMQISTFSIFQSSQSHSCILMMDGDNQSKHFGDSDGGACFGKKISLSHPNTYFFTDRSCEQDECTCPSEWGKEEAPDFSLCVCFCAQIHPEMIGASAFDVISFLFLHLLLQETKISKEETFTAKNAIKALMCDNHAKYKQEKE</sequence>